<dbReference type="InterPro" id="IPR005952">
    <property type="entry name" value="Phosphogly_mut1"/>
</dbReference>
<dbReference type="STRING" id="1121416.SAMN02745220_04732"/>
<evidence type="ECO:0000259" key="7">
    <source>
        <dbReference type="Pfam" id="PF17862"/>
    </source>
</evidence>
<sequence>MESRHKLVLLRHGLSDWNQQNRFTGWQDVDLAEAGIAEAHKAGAALREAGYRFDVAYTSLLKRAIRTLLIVLDELDRQVLVDRPDIHGREAILKIHSRNVIFGPDVDLGKIAGRTPGFVGADLAKIFNEASLRAQVS</sequence>
<keyword evidence="5" id="KW-0413">Isomerase</keyword>
<evidence type="ECO:0000256" key="1">
    <source>
        <dbReference type="ARBA" id="ARBA00006717"/>
    </source>
</evidence>
<dbReference type="Pfam" id="PF17862">
    <property type="entry name" value="AAA_lid_3"/>
    <property type="match status" value="1"/>
</dbReference>
<dbReference type="Proteomes" id="UP000184603">
    <property type="component" value="Unassembled WGS sequence"/>
</dbReference>
<dbReference type="SUPFAM" id="SSF52540">
    <property type="entry name" value="P-loop containing nucleoside triphosphate hydrolases"/>
    <property type="match status" value="1"/>
</dbReference>
<dbReference type="CDD" id="cd07067">
    <property type="entry name" value="HP_PGM_like"/>
    <property type="match status" value="1"/>
</dbReference>
<evidence type="ECO:0000256" key="2">
    <source>
        <dbReference type="ARBA" id="ARBA00012028"/>
    </source>
</evidence>
<dbReference type="NCBIfam" id="TIGR01258">
    <property type="entry name" value="pgm_1"/>
    <property type="match status" value="1"/>
</dbReference>
<dbReference type="Pfam" id="PF00300">
    <property type="entry name" value="His_Phos_1"/>
    <property type="match status" value="1"/>
</dbReference>
<dbReference type="Gene3D" id="1.10.8.60">
    <property type="match status" value="1"/>
</dbReference>
<dbReference type="InterPro" id="IPR029033">
    <property type="entry name" value="His_PPase_superfam"/>
</dbReference>
<evidence type="ECO:0000313" key="9">
    <source>
        <dbReference type="Proteomes" id="UP000184603"/>
    </source>
</evidence>
<dbReference type="InterPro" id="IPR041569">
    <property type="entry name" value="AAA_lid_3"/>
</dbReference>
<dbReference type="SUPFAM" id="SSF53254">
    <property type="entry name" value="Phosphoglycerate mutase-like"/>
    <property type="match status" value="1"/>
</dbReference>
<reference evidence="8 9" key="1">
    <citation type="submission" date="2016-12" db="EMBL/GenBank/DDBJ databases">
        <authorList>
            <person name="Song W.-J."/>
            <person name="Kurnit D.M."/>
        </authorList>
    </citation>
    <scope>NUCLEOTIDE SEQUENCE [LARGE SCALE GENOMIC DNA]</scope>
    <source>
        <strain evidence="8 9">DSM 18488</strain>
    </source>
</reference>
<dbReference type="PANTHER" id="PTHR11931">
    <property type="entry name" value="PHOSPHOGLYCERATE MUTASE"/>
    <property type="match status" value="1"/>
</dbReference>
<evidence type="ECO:0000313" key="8">
    <source>
        <dbReference type="EMBL" id="SHO52760.1"/>
    </source>
</evidence>
<feature type="binding site" evidence="6">
    <location>
        <position position="63"/>
    </location>
    <ligand>
        <name>substrate</name>
    </ligand>
</feature>
<gene>
    <name evidence="8" type="ORF">SAMN02745220_04732</name>
</gene>
<organism evidence="8 9">
    <name type="scientific">Desulfopila aestuarii DSM 18488</name>
    <dbReference type="NCBI Taxonomy" id="1121416"/>
    <lineage>
        <taxon>Bacteria</taxon>
        <taxon>Pseudomonadati</taxon>
        <taxon>Thermodesulfobacteriota</taxon>
        <taxon>Desulfobulbia</taxon>
        <taxon>Desulfobulbales</taxon>
        <taxon>Desulfocapsaceae</taxon>
        <taxon>Desulfopila</taxon>
    </lineage>
</organism>
<evidence type="ECO:0000256" key="4">
    <source>
        <dbReference type="ARBA" id="ARBA00023152"/>
    </source>
</evidence>
<dbReference type="AlphaFoldDB" id="A0A1M7YJI2"/>
<dbReference type="GO" id="GO:0006096">
    <property type="term" value="P:glycolytic process"/>
    <property type="evidence" value="ECO:0007669"/>
    <property type="project" value="UniProtKB-KW"/>
</dbReference>
<dbReference type="EC" id="5.4.2.11" evidence="2"/>
<name>A0A1M7YJI2_9BACT</name>
<dbReference type="GO" id="GO:0004619">
    <property type="term" value="F:phosphoglycerate mutase activity"/>
    <property type="evidence" value="ECO:0007669"/>
    <property type="project" value="UniProtKB-EC"/>
</dbReference>
<dbReference type="GO" id="GO:0006094">
    <property type="term" value="P:gluconeogenesis"/>
    <property type="evidence" value="ECO:0007669"/>
    <property type="project" value="UniProtKB-KW"/>
</dbReference>
<dbReference type="Gene3D" id="3.40.50.1240">
    <property type="entry name" value="Phosphoglycerate mutase-like"/>
    <property type="match status" value="1"/>
</dbReference>
<feature type="domain" description="AAA ATPase AAA+ lid" evidence="7">
    <location>
        <begin position="105"/>
        <end position="134"/>
    </location>
</feature>
<evidence type="ECO:0000256" key="6">
    <source>
        <dbReference type="PIRSR" id="PIRSR613078-2"/>
    </source>
</evidence>
<keyword evidence="4" id="KW-0324">Glycolysis</keyword>
<feature type="binding site" evidence="6">
    <location>
        <begin position="11"/>
        <end position="18"/>
    </location>
    <ligand>
        <name>substrate</name>
    </ligand>
</feature>
<keyword evidence="9" id="KW-1185">Reference proteome</keyword>
<feature type="binding site" evidence="6">
    <location>
        <begin position="24"/>
        <end position="25"/>
    </location>
    <ligand>
        <name>substrate</name>
    </ligand>
</feature>
<keyword evidence="3" id="KW-0312">Gluconeogenesis</keyword>
<evidence type="ECO:0000256" key="3">
    <source>
        <dbReference type="ARBA" id="ARBA00022432"/>
    </source>
</evidence>
<dbReference type="SMART" id="SM00855">
    <property type="entry name" value="PGAM"/>
    <property type="match status" value="1"/>
</dbReference>
<dbReference type="InterPro" id="IPR013078">
    <property type="entry name" value="His_Pase_superF_clade-1"/>
</dbReference>
<dbReference type="EMBL" id="FRFE01000040">
    <property type="protein sequence ID" value="SHO52760.1"/>
    <property type="molecule type" value="Genomic_DNA"/>
</dbReference>
<evidence type="ECO:0000256" key="5">
    <source>
        <dbReference type="ARBA" id="ARBA00023235"/>
    </source>
</evidence>
<accession>A0A1M7YJI2</accession>
<proteinExistence type="inferred from homology"/>
<dbReference type="InterPro" id="IPR027417">
    <property type="entry name" value="P-loop_NTPase"/>
</dbReference>
<comment type="similarity">
    <text evidence="1">Belongs to the phosphoglycerate mutase family. BPG-dependent PGAM subfamily.</text>
</comment>
<protein>
    <recommendedName>
        <fullName evidence="2">phosphoglycerate mutase (2,3-diphosphoglycerate-dependent)</fullName>
        <ecNumber evidence="2">5.4.2.11</ecNumber>
    </recommendedName>
</protein>